<dbReference type="AlphaFoldDB" id="A0A4Z1KSJ5"/>
<evidence type="ECO:0000313" key="1">
    <source>
        <dbReference type="EMBL" id="TGO85875.1"/>
    </source>
</evidence>
<keyword evidence="2" id="KW-1185">Reference proteome</keyword>
<accession>A0A4Z1KSJ5</accession>
<comment type="caution">
    <text evidence="1">The sequence shown here is derived from an EMBL/GenBank/DDBJ whole genome shotgun (WGS) entry which is preliminary data.</text>
</comment>
<name>A0A4Z1KSJ5_9HELO</name>
<sequence length="89" mass="9985">MAMTLNPILVIKPAQNPGIPISSRSSIRYPDIRLSASSWYITNLFASTMRCPISGTNNMSTLPRCTTKTCKALLSIKYYVEHYIVTNKE</sequence>
<reference evidence="1 2" key="1">
    <citation type="submission" date="2017-12" db="EMBL/GenBank/DDBJ databases">
        <title>Comparative genomics of Botrytis spp.</title>
        <authorList>
            <person name="Valero-Jimenez C.A."/>
            <person name="Tapia P."/>
            <person name="Veloso J."/>
            <person name="Silva-Moreno E."/>
            <person name="Staats M."/>
            <person name="Valdes J.H."/>
            <person name="Van Kan J.A.L."/>
        </authorList>
    </citation>
    <scope>NUCLEOTIDE SEQUENCE [LARGE SCALE GENOMIC DNA]</scope>
    <source>
        <strain evidence="1 2">MUCL3349</strain>
    </source>
</reference>
<organism evidence="1 2">
    <name type="scientific">Botrytis porri</name>
    <dbReference type="NCBI Taxonomy" id="87229"/>
    <lineage>
        <taxon>Eukaryota</taxon>
        <taxon>Fungi</taxon>
        <taxon>Dikarya</taxon>
        <taxon>Ascomycota</taxon>
        <taxon>Pezizomycotina</taxon>
        <taxon>Leotiomycetes</taxon>
        <taxon>Helotiales</taxon>
        <taxon>Sclerotiniaceae</taxon>
        <taxon>Botrytis</taxon>
    </lineage>
</organism>
<proteinExistence type="predicted"/>
<dbReference type="Proteomes" id="UP000297280">
    <property type="component" value="Unassembled WGS sequence"/>
</dbReference>
<gene>
    <name evidence="1" type="ORF">BPOR_0356g00080</name>
</gene>
<evidence type="ECO:0000313" key="2">
    <source>
        <dbReference type="Proteomes" id="UP000297280"/>
    </source>
</evidence>
<dbReference type="EMBL" id="PQXO01000355">
    <property type="protein sequence ID" value="TGO85875.1"/>
    <property type="molecule type" value="Genomic_DNA"/>
</dbReference>
<protein>
    <submittedName>
        <fullName evidence="1">Uncharacterized protein</fullName>
    </submittedName>
</protein>